<evidence type="ECO:0000256" key="1">
    <source>
        <dbReference type="ARBA" id="ARBA00004442"/>
    </source>
</evidence>
<dbReference type="InterPro" id="IPR003423">
    <property type="entry name" value="OMP_efflux"/>
</dbReference>
<gene>
    <name evidence="8" type="ORF">Loak_0073</name>
</gene>
<organism evidence="8 9">
    <name type="scientific">Legionella oakridgensis</name>
    <dbReference type="NCBI Taxonomy" id="29423"/>
    <lineage>
        <taxon>Bacteria</taxon>
        <taxon>Pseudomonadati</taxon>
        <taxon>Pseudomonadota</taxon>
        <taxon>Gammaproteobacteria</taxon>
        <taxon>Legionellales</taxon>
        <taxon>Legionellaceae</taxon>
        <taxon>Legionella</taxon>
    </lineage>
</organism>
<dbReference type="GO" id="GO:1990281">
    <property type="term" value="C:efflux pump complex"/>
    <property type="evidence" value="ECO:0007669"/>
    <property type="project" value="TreeGrafter"/>
</dbReference>
<evidence type="ECO:0000313" key="9">
    <source>
        <dbReference type="Proteomes" id="UP000054858"/>
    </source>
</evidence>
<dbReference type="RefSeq" id="WP_058388775.1">
    <property type="nucleotide sequence ID" value="NZ_LNYP01000002.1"/>
</dbReference>
<keyword evidence="5" id="KW-0812">Transmembrane</keyword>
<dbReference type="InterPro" id="IPR051906">
    <property type="entry name" value="TolC-like"/>
</dbReference>
<proteinExistence type="inferred from homology"/>
<evidence type="ECO:0000256" key="2">
    <source>
        <dbReference type="ARBA" id="ARBA00007613"/>
    </source>
</evidence>
<comment type="caution">
    <text evidence="8">The sequence shown here is derived from an EMBL/GenBank/DDBJ whole genome shotgun (WGS) entry which is preliminary data.</text>
</comment>
<reference evidence="8 9" key="1">
    <citation type="submission" date="2015-11" db="EMBL/GenBank/DDBJ databases">
        <title>Genomic analysis of 38 Legionella species identifies large and diverse effector repertoires.</title>
        <authorList>
            <person name="Burstein D."/>
            <person name="Amaro F."/>
            <person name="Zusman T."/>
            <person name="Lifshitz Z."/>
            <person name="Cohen O."/>
            <person name="Gilbert J.A."/>
            <person name="Pupko T."/>
            <person name="Shuman H.A."/>
            <person name="Segal G."/>
        </authorList>
    </citation>
    <scope>NUCLEOTIDE SEQUENCE [LARGE SCALE GENOMIC DNA]</scope>
    <source>
        <strain evidence="8 9">Oak Ridge-10</strain>
    </source>
</reference>
<protein>
    <submittedName>
        <fullName evidence="8">Outer membrane protein TolC</fullName>
    </submittedName>
</protein>
<dbReference type="Gene3D" id="1.20.1600.10">
    <property type="entry name" value="Outer membrane efflux proteins (OEP)"/>
    <property type="match status" value="1"/>
</dbReference>
<dbReference type="GO" id="GO:0009279">
    <property type="term" value="C:cell outer membrane"/>
    <property type="evidence" value="ECO:0007669"/>
    <property type="project" value="UniProtKB-SubCell"/>
</dbReference>
<comment type="similarity">
    <text evidence="2">Belongs to the outer membrane factor (OMF) (TC 1.B.17) family.</text>
</comment>
<dbReference type="EMBL" id="LNYP01000002">
    <property type="protein sequence ID" value="KTD44562.1"/>
    <property type="molecule type" value="Genomic_DNA"/>
</dbReference>
<sequence length="442" mass="50003">MAESGAASLADYAEQSLKNNLEYKAANEALLSKEAMVKAAFGKWLPHIELRMGMSQTNISLSDETRLFGRLPLDFNSKSNDPSSLAAIVAKQKILDFSAFATLNMAKLEKETAHLFYQMSKQKTLLIVTDTYFQTLTAKKSIEAAELYKKLTEETYQQAIKNAALNMTTQTQVLRAKAAHQAAVAKVLQAKQNYQHLLKLLNQIAQIQSKDLKPLKKDILLKLPMPPSKTHWIKLADKHNFDLKAYQLKLKILKENLKEISGKHWPKIEAYGGLVDGKNVLSEEPADFILSAAFNRNHLKYHGAIVGINASMPLFAGGEIGHAEQEKLHAYQQEILNFQSFSQQLALKIDEYYDNLILAQTEMRQADFAVLASLDALQTQKLELEAGKITPVHYLETENHFYESLMNQAIVKHKYIKDLVELYYLTGQLDLKIIYKINSWLS</sequence>
<evidence type="ECO:0000256" key="7">
    <source>
        <dbReference type="ARBA" id="ARBA00023237"/>
    </source>
</evidence>
<evidence type="ECO:0000256" key="6">
    <source>
        <dbReference type="ARBA" id="ARBA00023136"/>
    </source>
</evidence>
<evidence type="ECO:0000256" key="4">
    <source>
        <dbReference type="ARBA" id="ARBA00022452"/>
    </source>
</evidence>
<dbReference type="PANTHER" id="PTHR30026:SF20">
    <property type="entry name" value="OUTER MEMBRANE PROTEIN TOLC"/>
    <property type="match status" value="1"/>
</dbReference>
<dbReference type="GO" id="GO:0015288">
    <property type="term" value="F:porin activity"/>
    <property type="evidence" value="ECO:0007669"/>
    <property type="project" value="TreeGrafter"/>
</dbReference>
<name>A0A0W0XJD1_9GAMM</name>
<dbReference type="Proteomes" id="UP000054858">
    <property type="component" value="Unassembled WGS sequence"/>
</dbReference>
<keyword evidence="3" id="KW-0813">Transport</keyword>
<dbReference type="GO" id="GO:0015562">
    <property type="term" value="F:efflux transmembrane transporter activity"/>
    <property type="evidence" value="ECO:0007669"/>
    <property type="project" value="InterPro"/>
</dbReference>
<dbReference type="SUPFAM" id="SSF56954">
    <property type="entry name" value="Outer membrane efflux proteins (OEP)"/>
    <property type="match status" value="1"/>
</dbReference>
<keyword evidence="6" id="KW-0472">Membrane</keyword>
<dbReference type="PANTHER" id="PTHR30026">
    <property type="entry name" value="OUTER MEMBRANE PROTEIN TOLC"/>
    <property type="match status" value="1"/>
</dbReference>
<dbReference type="PATRIC" id="fig|29423.5.peg.78"/>
<dbReference type="Pfam" id="PF02321">
    <property type="entry name" value="OEP"/>
    <property type="match status" value="2"/>
</dbReference>
<keyword evidence="7" id="KW-0998">Cell outer membrane</keyword>
<keyword evidence="4" id="KW-1134">Transmembrane beta strand</keyword>
<evidence type="ECO:0000256" key="5">
    <source>
        <dbReference type="ARBA" id="ARBA00022692"/>
    </source>
</evidence>
<evidence type="ECO:0000256" key="3">
    <source>
        <dbReference type="ARBA" id="ARBA00022448"/>
    </source>
</evidence>
<evidence type="ECO:0000313" key="8">
    <source>
        <dbReference type="EMBL" id="KTD44562.1"/>
    </source>
</evidence>
<comment type="subcellular location">
    <subcellularLocation>
        <location evidence="1">Cell outer membrane</location>
    </subcellularLocation>
</comment>
<accession>A0A0W0XJD1</accession>
<dbReference type="AlphaFoldDB" id="A0A0W0XJD1"/>